<evidence type="ECO:0000259" key="12">
    <source>
        <dbReference type="PROSITE" id="PS50011"/>
    </source>
</evidence>
<gene>
    <name evidence="14" type="ORF">KUTeg_000649</name>
</gene>
<evidence type="ECO:0000256" key="11">
    <source>
        <dbReference type="SAM" id="MobiDB-lite"/>
    </source>
</evidence>
<dbReference type="PROSITE" id="PS50011">
    <property type="entry name" value="PROTEIN_KINASE_DOM"/>
    <property type="match status" value="1"/>
</dbReference>
<evidence type="ECO:0000259" key="13">
    <source>
        <dbReference type="PROSITE" id="PS50951"/>
    </source>
</evidence>
<keyword evidence="6" id="KW-0418">Kinase</keyword>
<dbReference type="Gene3D" id="1.10.510.10">
    <property type="entry name" value="Transferase(Phosphotransferase) domain 1"/>
    <property type="match status" value="1"/>
</dbReference>
<feature type="domain" description="Protein kinase" evidence="12">
    <location>
        <begin position="23"/>
        <end position="400"/>
    </location>
</feature>
<evidence type="ECO:0000256" key="3">
    <source>
        <dbReference type="ARBA" id="ARBA00022527"/>
    </source>
</evidence>
<sequence>MTSQSELTKLSDESLARPPDEVFDIICKIGRGSYGSVFKALHKESGQVLAIKQVPVDTDLQEIIKEISIMQQCDSPYIVKYYGSYFKNTDLWIVMEYCGAGSVSDIMRLRNKTLNEEEIATIVFDTLKGLEYLHSRRKIHRDIKAGNILLNTEGHAKLADFGVAGQLTDTMAKRNTVIGTPYWMAPEVIQEIGYDCVADIWSLGITALEMAEGKPPYGDIHPMRHEFIKEAGPYTVLQRMIQEAKEIQTAQNDDTTRNGEDSGDEDEVEGGTMHSFPCFQFFFLLGDIIMLYLNLIGHDTATAGKDKYRPAYLDHFEKRDQDPKVNNRTAQTPQQPQLAPPKQVTPPHHFQRTFIDGDFEFLRTLAYEDLEQRLADLDPEMEREIDELRARYQAKRQPILEAIDAKKKRQNNF</sequence>
<comment type="catalytic activity">
    <reaction evidence="8">
        <text>L-threonyl-[protein] + ATP = O-phospho-L-threonyl-[protein] + ADP + H(+)</text>
        <dbReference type="Rhea" id="RHEA:46608"/>
        <dbReference type="Rhea" id="RHEA-COMP:11060"/>
        <dbReference type="Rhea" id="RHEA-COMP:11605"/>
        <dbReference type="ChEBI" id="CHEBI:15378"/>
        <dbReference type="ChEBI" id="CHEBI:30013"/>
        <dbReference type="ChEBI" id="CHEBI:30616"/>
        <dbReference type="ChEBI" id="CHEBI:61977"/>
        <dbReference type="ChEBI" id="CHEBI:456216"/>
        <dbReference type="EC" id="2.7.11.1"/>
    </reaction>
</comment>
<evidence type="ECO:0000256" key="10">
    <source>
        <dbReference type="PROSITE-ProRule" id="PRU10141"/>
    </source>
</evidence>
<dbReference type="PROSITE" id="PS00107">
    <property type="entry name" value="PROTEIN_KINASE_ATP"/>
    <property type="match status" value="1"/>
</dbReference>
<dbReference type="InterPro" id="IPR036674">
    <property type="entry name" value="p53_tetramer_sf"/>
</dbReference>
<keyword evidence="3" id="KW-0723">Serine/threonine-protein kinase</keyword>
<dbReference type="InterPro" id="IPR050629">
    <property type="entry name" value="STE20/SPS1-PAK"/>
</dbReference>
<dbReference type="CDD" id="cd06612">
    <property type="entry name" value="STKc_MST1_2"/>
    <property type="match status" value="1"/>
</dbReference>
<dbReference type="InterPro" id="IPR011009">
    <property type="entry name" value="Kinase-like_dom_sf"/>
</dbReference>
<reference evidence="14 15" key="1">
    <citation type="submission" date="2022-12" db="EMBL/GenBank/DDBJ databases">
        <title>Chromosome-level genome of Tegillarca granosa.</title>
        <authorList>
            <person name="Kim J."/>
        </authorList>
    </citation>
    <scope>NUCLEOTIDE SEQUENCE [LARGE SCALE GENOMIC DNA]</scope>
    <source>
        <strain evidence="14">Teg-2019</strain>
        <tissue evidence="14">Adductor muscle</tissue>
    </source>
</reference>
<dbReference type="PROSITE" id="PS50951">
    <property type="entry name" value="SARAH"/>
    <property type="match status" value="1"/>
</dbReference>
<evidence type="ECO:0000256" key="4">
    <source>
        <dbReference type="ARBA" id="ARBA00022679"/>
    </source>
</evidence>
<keyword evidence="4" id="KW-0808">Transferase</keyword>
<dbReference type="Pfam" id="PF11629">
    <property type="entry name" value="Mst1_SARAH"/>
    <property type="match status" value="1"/>
</dbReference>
<evidence type="ECO:0000256" key="8">
    <source>
        <dbReference type="ARBA" id="ARBA00047899"/>
    </source>
</evidence>
<protein>
    <recommendedName>
        <fullName evidence="2">non-specific serine/threonine protein kinase</fullName>
        <ecNumber evidence="2">2.7.11.1</ecNumber>
    </recommendedName>
</protein>
<feature type="region of interest" description="Disordered" evidence="11">
    <location>
        <begin position="317"/>
        <end position="346"/>
    </location>
</feature>
<feature type="binding site" evidence="10">
    <location>
        <position position="52"/>
    </location>
    <ligand>
        <name>ATP</name>
        <dbReference type="ChEBI" id="CHEBI:30616"/>
    </ligand>
</feature>
<evidence type="ECO:0000256" key="9">
    <source>
        <dbReference type="ARBA" id="ARBA00048679"/>
    </source>
</evidence>
<evidence type="ECO:0000256" key="2">
    <source>
        <dbReference type="ARBA" id="ARBA00012513"/>
    </source>
</evidence>
<dbReference type="PANTHER" id="PTHR48012:SF10">
    <property type="entry name" value="FI20177P1"/>
    <property type="match status" value="1"/>
</dbReference>
<dbReference type="SMART" id="SM00220">
    <property type="entry name" value="S_TKc"/>
    <property type="match status" value="1"/>
</dbReference>
<comment type="similarity">
    <text evidence="1">Belongs to the protein kinase superfamily. STE Ser/Thr protein kinase family. STE20 subfamily.</text>
</comment>
<evidence type="ECO:0000256" key="6">
    <source>
        <dbReference type="ARBA" id="ARBA00022777"/>
    </source>
</evidence>
<feature type="region of interest" description="Disordered" evidence="11">
    <location>
        <begin position="246"/>
        <end position="270"/>
    </location>
</feature>
<dbReference type="InterPro" id="IPR024205">
    <property type="entry name" value="Mst1_2_SARAH_domain"/>
</dbReference>
<dbReference type="Pfam" id="PF00069">
    <property type="entry name" value="Pkinase"/>
    <property type="match status" value="1"/>
</dbReference>
<evidence type="ECO:0000313" key="15">
    <source>
        <dbReference type="Proteomes" id="UP001217089"/>
    </source>
</evidence>
<dbReference type="SUPFAM" id="SSF56112">
    <property type="entry name" value="Protein kinase-like (PK-like)"/>
    <property type="match status" value="1"/>
</dbReference>
<keyword evidence="15" id="KW-1185">Reference proteome</keyword>
<comment type="catalytic activity">
    <reaction evidence="9">
        <text>L-seryl-[protein] + ATP = O-phospho-L-seryl-[protein] + ADP + H(+)</text>
        <dbReference type="Rhea" id="RHEA:17989"/>
        <dbReference type="Rhea" id="RHEA-COMP:9863"/>
        <dbReference type="Rhea" id="RHEA-COMP:11604"/>
        <dbReference type="ChEBI" id="CHEBI:15378"/>
        <dbReference type="ChEBI" id="CHEBI:29999"/>
        <dbReference type="ChEBI" id="CHEBI:30616"/>
        <dbReference type="ChEBI" id="CHEBI:83421"/>
        <dbReference type="ChEBI" id="CHEBI:456216"/>
        <dbReference type="EC" id="2.7.11.1"/>
    </reaction>
</comment>
<dbReference type="CDD" id="cd21889">
    <property type="entry name" value="SARAH_Hpo"/>
    <property type="match status" value="1"/>
</dbReference>
<name>A0ABQ9FY41_TEGGR</name>
<evidence type="ECO:0000313" key="14">
    <source>
        <dbReference type="EMBL" id="KAJ8322178.1"/>
    </source>
</evidence>
<dbReference type="InterPro" id="IPR017441">
    <property type="entry name" value="Protein_kinase_ATP_BS"/>
</dbReference>
<evidence type="ECO:0000256" key="1">
    <source>
        <dbReference type="ARBA" id="ARBA00008874"/>
    </source>
</evidence>
<feature type="compositionally biased region" description="Low complexity" evidence="11">
    <location>
        <begin position="329"/>
        <end position="341"/>
    </location>
</feature>
<keyword evidence="7 10" id="KW-0067">ATP-binding</keyword>
<dbReference type="Gene3D" id="4.10.170.10">
    <property type="entry name" value="p53-like tetramerisation domain"/>
    <property type="match status" value="1"/>
</dbReference>
<evidence type="ECO:0000256" key="7">
    <source>
        <dbReference type="ARBA" id="ARBA00022840"/>
    </source>
</evidence>
<evidence type="ECO:0000256" key="5">
    <source>
        <dbReference type="ARBA" id="ARBA00022741"/>
    </source>
</evidence>
<dbReference type="InterPro" id="IPR000719">
    <property type="entry name" value="Prot_kinase_dom"/>
</dbReference>
<organism evidence="14 15">
    <name type="scientific">Tegillarca granosa</name>
    <name type="common">Malaysian cockle</name>
    <name type="synonym">Anadara granosa</name>
    <dbReference type="NCBI Taxonomy" id="220873"/>
    <lineage>
        <taxon>Eukaryota</taxon>
        <taxon>Metazoa</taxon>
        <taxon>Spiralia</taxon>
        <taxon>Lophotrochozoa</taxon>
        <taxon>Mollusca</taxon>
        <taxon>Bivalvia</taxon>
        <taxon>Autobranchia</taxon>
        <taxon>Pteriomorphia</taxon>
        <taxon>Arcoida</taxon>
        <taxon>Arcoidea</taxon>
        <taxon>Arcidae</taxon>
        <taxon>Tegillarca</taxon>
    </lineage>
</organism>
<dbReference type="Proteomes" id="UP001217089">
    <property type="component" value="Unassembled WGS sequence"/>
</dbReference>
<accession>A0ABQ9FY41</accession>
<feature type="domain" description="SARAH" evidence="13">
    <location>
        <begin position="359"/>
        <end position="406"/>
    </location>
</feature>
<proteinExistence type="inferred from homology"/>
<dbReference type="EC" id="2.7.11.1" evidence="2"/>
<dbReference type="EMBL" id="JARBDR010000018">
    <property type="protein sequence ID" value="KAJ8322178.1"/>
    <property type="molecule type" value="Genomic_DNA"/>
</dbReference>
<dbReference type="PANTHER" id="PTHR48012">
    <property type="entry name" value="STERILE20-LIKE KINASE, ISOFORM B-RELATED"/>
    <property type="match status" value="1"/>
</dbReference>
<keyword evidence="5 10" id="KW-0547">Nucleotide-binding</keyword>
<comment type="caution">
    <text evidence="14">The sequence shown here is derived from an EMBL/GenBank/DDBJ whole genome shotgun (WGS) entry which is preliminary data.</text>
</comment>
<dbReference type="InterPro" id="IPR011524">
    <property type="entry name" value="SARAH_dom"/>
</dbReference>